<evidence type="ECO:0000313" key="7">
    <source>
        <dbReference type="Proteomes" id="UP000015480"/>
    </source>
</evidence>
<dbReference type="HOGENOM" id="CLU_039613_6_5_5"/>
<dbReference type="InterPro" id="IPR036390">
    <property type="entry name" value="WH_DNA-bd_sf"/>
</dbReference>
<evidence type="ECO:0000256" key="2">
    <source>
        <dbReference type="ARBA" id="ARBA00023015"/>
    </source>
</evidence>
<dbReference type="Gene3D" id="3.40.190.10">
    <property type="entry name" value="Periplasmic binding protein-like II"/>
    <property type="match status" value="2"/>
</dbReference>
<dbReference type="OrthoDB" id="9811588at2"/>
<dbReference type="RefSeq" id="WP_020950658.1">
    <property type="nucleotide sequence ID" value="NC_022041.1"/>
</dbReference>
<dbReference type="KEGG" id="pami:JCM7686_1919"/>
<evidence type="ECO:0000313" key="6">
    <source>
        <dbReference type="EMBL" id="AGT09020.1"/>
    </source>
</evidence>
<dbReference type="PATRIC" id="fig|1367847.3.peg.1910"/>
<dbReference type="Pfam" id="PF00126">
    <property type="entry name" value="HTH_1"/>
    <property type="match status" value="1"/>
</dbReference>
<evidence type="ECO:0000259" key="5">
    <source>
        <dbReference type="PROSITE" id="PS50931"/>
    </source>
</evidence>
<sequence>MSIRAFRTLLAIARYGSFARAGEVVGLTQSAVSLQIRTLEREFGAQLFDRSRRLPVLTEAGRIVLQKAGEILEIYDGIGAALGDETSLAGRLRLGAIESVLGGILPDALAELHARHPRLRVHVSGGMSSDMAVKVVQGELDAAVTTEPVRPYPADLAWTPLYEDQFWIVAPRASAAGPALDTPRDLLTRYPFIRLDGSAWAGRMITQELRRQNLELRDEMVFDSPEVILRMVASGLGVAVVALTEQHRKSLDLTLMPFGTPQLRRRIVLLHHATRGPGAPGEALAEVIVALSAHA</sequence>
<dbReference type="InterPro" id="IPR005119">
    <property type="entry name" value="LysR_subst-bd"/>
</dbReference>
<dbReference type="SUPFAM" id="SSF53850">
    <property type="entry name" value="Periplasmic binding protein-like II"/>
    <property type="match status" value="1"/>
</dbReference>
<feature type="domain" description="HTH lysR-type" evidence="5">
    <location>
        <begin position="1"/>
        <end position="58"/>
    </location>
</feature>
<dbReference type="Proteomes" id="UP000015480">
    <property type="component" value="Chromosome"/>
</dbReference>
<dbReference type="InterPro" id="IPR000847">
    <property type="entry name" value="LysR_HTH_N"/>
</dbReference>
<dbReference type="PANTHER" id="PTHR30126:SF94">
    <property type="entry name" value="LYSR FAMILY TRANSCRIPTIONAL REGULATOR"/>
    <property type="match status" value="1"/>
</dbReference>
<dbReference type="InterPro" id="IPR036388">
    <property type="entry name" value="WH-like_DNA-bd_sf"/>
</dbReference>
<dbReference type="eggNOG" id="COG0583">
    <property type="taxonomic scope" value="Bacteria"/>
</dbReference>
<gene>
    <name evidence="6" type="ORF">JCM7686_1919</name>
</gene>
<dbReference type="GO" id="GO:0000976">
    <property type="term" value="F:transcription cis-regulatory region binding"/>
    <property type="evidence" value="ECO:0007669"/>
    <property type="project" value="TreeGrafter"/>
</dbReference>
<dbReference type="PANTHER" id="PTHR30126">
    <property type="entry name" value="HTH-TYPE TRANSCRIPTIONAL REGULATOR"/>
    <property type="match status" value="1"/>
</dbReference>
<dbReference type="GO" id="GO:0003700">
    <property type="term" value="F:DNA-binding transcription factor activity"/>
    <property type="evidence" value="ECO:0007669"/>
    <property type="project" value="InterPro"/>
</dbReference>
<evidence type="ECO:0000256" key="4">
    <source>
        <dbReference type="ARBA" id="ARBA00023163"/>
    </source>
</evidence>
<dbReference type="PRINTS" id="PR00039">
    <property type="entry name" value="HTHLYSR"/>
</dbReference>
<keyword evidence="2" id="KW-0805">Transcription regulation</keyword>
<protein>
    <submittedName>
        <fullName evidence="6">Transcriptional regulator, LysR family</fullName>
    </submittedName>
</protein>
<dbReference type="SUPFAM" id="SSF46785">
    <property type="entry name" value="Winged helix' DNA-binding domain"/>
    <property type="match status" value="1"/>
</dbReference>
<name>S5Y006_PARAH</name>
<dbReference type="Gene3D" id="1.10.10.10">
    <property type="entry name" value="Winged helix-like DNA-binding domain superfamily/Winged helix DNA-binding domain"/>
    <property type="match status" value="1"/>
</dbReference>
<dbReference type="AlphaFoldDB" id="S5Y006"/>
<keyword evidence="3" id="KW-0238">DNA-binding</keyword>
<proteinExistence type="inferred from homology"/>
<organism evidence="6 7">
    <name type="scientific">Paracoccus aminophilus JCM 7686</name>
    <dbReference type="NCBI Taxonomy" id="1367847"/>
    <lineage>
        <taxon>Bacteria</taxon>
        <taxon>Pseudomonadati</taxon>
        <taxon>Pseudomonadota</taxon>
        <taxon>Alphaproteobacteria</taxon>
        <taxon>Rhodobacterales</taxon>
        <taxon>Paracoccaceae</taxon>
        <taxon>Paracoccus</taxon>
    </lineage>
</organism>
<keyword evidence="4" id="KW-0804">Transcription</keyword>
<reference evidence="6 7" key="1">
    <citation type="journal article" date="2014" name="BMC Genomics">
        <title>Architecture and functions of a multipartite genome of the methylotrophic bacterium Paracoccus aminophilus JCM 7686, containing primary and secondary chromids.</title>
        <authorList>
            <person name="Dziewit L."/>
            <person name="Czarnecki J."/>
            <person name="Wibberg D."/>
            <person name="Radlinska M."/>
            <person name="Mrozek P."/>
            <person name="Szymczak M."/>
            <person name="Schluter A."/>
            <person name="Puhler A."/>
            <person name="Bartosik D."/>
        </authorList>
    </citation>
    <scope>NUCLEOTIDE SEQUENCE [LARGE SCALE GENOMIC DNA]</scope>
    <source>
        <strain evidence="6">JCM 7686</strain>
    </source>
</reference>
<evidence type="ECO:0000256" key="1">
    <source>
        <dbReference type="ARBA" id="ARBA00009437"/>
    </source>
</evidence>
<dbReference type="FunFam" id="1.10.10.10:FF:000001">
    <property type="entry name" value="LysR family transcriptional regulator"/>
    <property type="match status" value="1"/>
</dbReference>
<evidence type="ECO:0000256" key="3">
    <source>
        <dbReference type="ARBA" id="ARBA00023125"/>
    </source>
</evidence>
<dbReference type="EMBL" id="CP006650">
    <property type="protein sequence ID" value="AGT09020.1"/>
    <property type="molecule type" value="Genomic_DNA"/>
</dbReference>
<dbReference type="Pfam" id="PF03466">
    <property type="entry name" value="LysR_substrate"/>
    <property type="match status" value="1"/>
</dbReference>
<accession>S5Y006</accession>
<dbReference type="STRING" id="1367847.JCM7686_1919"/>
<comment type="similarity">
    <text evidence="1">Belongs to the LysR transcriptional regulatory family.</text>
</comment>
<keyword evidence="7" id="KW-1185">Reference proteome</keyword>
<dbReference type="PROSITE" id="PS50931">
    <property type="entry name" value="HTH_LYSR"/>
    <property type="match status" value="1"/>
</dbReference>